<sequence length="156" mass="16944">MKVILKRTLISCVLILLILIGFLKINPPLAYGSVGTTSDQHSIIVALGNKHVFGSIRIQQVAINGTSQPSNIHLQVSDAGSGFIMSDLAATTNKRMSEDFSAIRLLPNSSPHAKEPVRSSPKHTIYGLSISENAPIQKIDVTYTYLGLTFQETIQI</sequence>
<organism evidence="1 2">
    <name type="scientific">Halobacillus salinus</name>
    <dbReference type="NCBI Taxonomy" id="192814"/>
    <lineage>
        <taxon>Bacteria</taxon>
        <taxon>Bacillati</taxon>
        <taxon>Bacillota</taxon>
        <taxon>Bacilli</taxon>
        <taxon>Bacillales</taxon>
        <taxon>Bacillaceae</taxon>
        <taxon>Halobacillus</taxon>
    </lineage>
</organism>
<gene>
    <name evidence="1" type="ORF">E4663_17310</name>
</gene>
<dbReference type="RefSeq" id="WP_135328570.1">
    <property type="nucleotide sequence ID" value="NZ_SRJC01000007.1"/>
</dbReference>
<protein>
    <submittedName>
        <fullName evidence="1">Uncharacterized protein</fullName>
    </submittedName>
</protein>
<name>A0A4Z0GVH0_9BACI</name>
<accession>A0A4Z0GVH0</accession>
<keyword evidence="2" id="KW-1185">Reference proteome</keyword>
<evidence type="ECO:0000313" key="2">
    <source>
        <dbReference type="Proteomes" id="UP000297982"/>
    </source>
</evidence>
<comment type="caution">
    <text evidence="1">The sequence shown here is derived from an EMBL/GenBank/DDBJ whole genome shotgun (WGS) entry which is preliminary data.</text>
</comment>
<proteinExistence type="predicted"/>
<dbReference type="AlphaFoldDB" id="A0A4Z0GVH0"/>
<evidence type="ECO:0000313" key="1">
    <source>
        <dbReference type="EMBL" id="TGB01233.1"/>
    </source>
</evidence>
<reference evidence="1 2" key="1">
    <citation type="journal article" date="2003" name="Int. J. Syst. Evol. Microbiol.">
        <title>Halobacillus salinus sp. nov., isolated from a salt lake on the coast of the East Sea in Korea.</title>
        <authorList>
            <person name="Yoon J.H."/>
            <person name="Kang K.H."/>
            <person name="Park Y.H."/>
        </authorList>
    </citation>
    <scope>NUCLEOTIDE SEQUENCE [LARGE SCALE GENOMIC DNA]</scope>
    <source>
        <strain evidence="1 2">HSL-3</strain>
    </source>
</reference>
<dbReference type="EMBL" id="SRJC01000007">
    <property type="protein sequence ID" value="TGB01233.1"/>
    <property type="molecule type" value="Genomic_DNA"/>
</dbReference>
<dbReference type="Proteomes" id="UP000297982">
    <property type="component" value="Unassembled WGS sequence"/>
</dbReference>